<dbReference type="InterPro" id="IPR044832">
    <property type="entry name" value="NRP-like"/>
</dbReference>
<name>A0A8T0UJF8_PANVG</name>
<keyword evidence="2" id="KW-1133">Transmembrane helix</keyword>
<evidence type="ECO:0000256" key="2">
    <source>
        <dbReference type="SAM" id="Phobius"/>
    </source>
</evidence>
<feature type="transmembrane region" description="Helical" evidence="2">
    <location>
        <begin position="713"/>
        <end position="732"/>
    </location>
</feature>
<feature type="domain" description="DCD" evidence="3">
    <location>
        <begin position="11"/>
        <end position="154"/>
    </location>
</feature>
<dbReference type="SMART" id="SM00767">
    <property type="entry name" value="DCD"/>
    <property type="match status" value="1"/>
</dbReference>
<dbReference type="SUPFAM" id="SSF117281">
    <property type="entry name" value="Kelch motif"/>
    <property type="match status" value="1"/>
</dbReference>
<dbReference type="Proteomes" id="UP000823388">
    <property type="component" value="Chromosome 3K"/>
</dbReference>
<keyword evidence="2" id="KW-0812">Transmembrane</keyword>
<feature type="compositionally biased region" description="Basic and acidic residues" evidence="1">
    <location>
        <begin position="215"/>
        <end position="224"/>
    </location>
</feature>
<dbReference type="Pfam" id="PF10539">
    <property type="entry name" value="Dev_Cell_Death"/>
    <property type="match status" value="1"/>
</dbReference>
<dbReference type="SMART" id="SM00612">
    <property type="entry name" value="Kelch"/>
    <property type="match status" value="5"/>
</dbReference>
<feature type="region of interest" description="Disordered" evidence="1">
    <location>
        <begin position="215"/>
        <end position="239"/>
    </location>
</feature>
<protein>
    <recommendedName>
        <fullName evidence="3">DCD domain-containing protein</fullName>
    </recommendedName>
</protein>
<dbReference type="EMBL" id="CM029041">
    <property type="protein sequence ID" value="KAG2622630.1"/>
    <property type="molecule type" value="Genomic_DNA"/>
</dbReference>
<dbReference type="InterPro" id="IPR013989">
    <property type="entry name" value="Dev_and_cell_death_domain"/>
</dbReference>
<dbReference type="PANTHER" id="PTHR46034">
    <property type="match status" value="1"/>
</dbReference>
<evidence type="ECO:0000313" key="4">
    <source>
        <dbReference type="EMBL" id="KAG2622630.1"/>
    </source>
</evidence>
<keyword evidence="5" id="KW-1185">Reference proteome</keyword>
<keyword evidence="2" id="KW-0472">Membrane</keyword>
<dbReference type="GO" id="GO:0034976">
    <property type="term" value="P:response to endoplasmic reticulum stress"/>
    <property type="evidence" value="ECO:0007669"/>
    <property type="project" value="InterPro"/>
</dbReference>
<accession>A0A8T0UJF8</accession>
<dbReference type="AlphaFoldDB" id="A0A8T0UJF8"/>
<dbReference type="InterPro" id="IPR015915">
    <property type="entry name" value="Kelch-typ_b-propeller"/>
</dbReference>
<evidence type="ECO:0000313" key="5">
    <source>
        <dbReference type="Proteomes" id="UP000823388"/>
    </source>
</evidence>
<dbReference type="PROSITE" id="PS51222">
    <property type="entry name" value="DCD"/>
    <property type="match status" value="1"/>
</dbReference>
<sequence>MSISARNLQPQDLGAVIFGCTNNTIAECHSWQLFGLPRAHISYVRNIKEGLRLFLFNYDDRRLYGIYEAAGSGKFCPESNAWSNDGQGKTSFPAQVAMRVRVWCFPLAENQFRNAIVANYYQNTPTSVPGKKLHFFQFELDHAQTRVLMDMFTPSPPPNNVWMPPVATPADEHVRELVSSPVWAPKHEAKVKPGKVANSYADMVKKNKFEEVVKGDVDEEHASSDNESSNGFDDLDCGDTATEREGCALSDQEVEMKQQRHSDKKTNVLSFNQVLEGHAALPVQQCNPDLYANATETEDNDAYSFKYAQEVKCAILDGHSNLPETLDVEANQLSMGPSNLLVQLLDSESCTEAKLIDVVKELSGRIELMEKKQAWSNKEVQHLQGVNERLLKRIVELKGTVKTLNSKINPLTLDDSLNQFVEQYLGSEDVIYLVGGFDGFSFLPSLDSFSPSLDILTPLKPMPVGKSYASTVALDGKVFVLGGGDGACWFDTVDCYDRSRDDWTTCPSLTRDKGSLAGVSVNGRIYAFGGGDGSQCFSDVEIFDPPHGKWIKNQPMLEKRFSLAGVALNGVIYAVGGFNGAQYLSSAERLDPREPNWKMLPMMSARRGCHTLAVLNEKIFSIGGYDTGAKAMVATVEMYEPRMPSWVMVEPMSYTRGYHSSAVLGGSIFTFGGVKGEGDTILDVTLNEYLSRVSLHRLHISFIIVSACISFRWTWIVGFIKHLVSLFLSLLLHM</sequence>
<dbReference type="InterPro" id="IPR006652">
    <property type="entry name" value="Kelch_1"/>
</dbReference>
<dbReference type="Gene3D" id="2.120.10.80">
    <property type="entry name" value="Kelch-type beta propeller"/>
    <property type="match status" value="2"/>
</dbReference>
<proteinExistence type="predicted"/>
<dbReference type="PANTHER" id="PTHR46034:SF23">
    <property type="entry name" value="DCD (DEVELOPMENT AND CELL DEATH) DOMAIN PROTEIN"/>
    <property type="match status" value="1"/>
</dbReference>
<comment type="caution">
    <text evidence="4">The sequence shown here is derived from an EMBL/GenBank/DDBJ whole genome shotgun (WGS) entry which is preliminary data.</text>
</comment>
<evidence type="ECO:0000259" key="3">
    <source>
        <dbReference type="PROSITE" id="PS51222"/>
    </source>
</evidence>
<dbReference type="Pfam" id="PF24681">
    <property type="entry name" value="Kelch_KLHDC2_KLHL20_DRC7"/>
    <property type="match status" value="1"/>
</dbReference>
<reference evidence="4" key="1">
    <citation type="submission" date="2020-05" db="EMBL/GenBank/DDBJ databases">
        <title>WGS assembly of Panicum virgatum.</title>
        <authorList>
            <person name="Lovell J.T."/>
            <person name="Jenkins J."/>
            <person name="Shu S."/>
            <person name="Juenger T.E."/>
            <person name="Schmutz J."/>
        </authorList>
    </citation>
    <scope>NUCLEOTIDE SEQUENCE</scope>
    <source>
        <strain evidence="4">AP13</strain>
    </source>
</reference>
<organism evidence="4 5">
    <name type="scientific">Panicum virgatum</name>
    <name type="common">Blackwell switchgrass</name>
    <dbReference type="NCBI Taxonomy" id="38727"/>
    <lineage>
        <taxon>Eukaryota</taxon>
        <taxon>Viridiplantae</taxon>
        <taxon>Streptophyta</taxon>
        <taxon>Embryophyta</taxon>
        <taxon>Tracheophyta</taxon>
        <taxon>Spermatophyta</taxon>
        <taxon>Magnoliopsida</taxon>
        <taxon>Liliopsida</taxon>
        <taxon>Poales</taxon>
        <taxon>Poaceae</taxon>
        <taxon>PACMAD clade</taxon>
        <taxon>Panicoideae</taxon>
        <taxon>Panicodae</taxon>
        <taxon>Paniceae</taxon>
        <taxon>Panicinae</taxon>
        <taxon>Panicum</taxon>
        <taxon>Panicum sect. Hiantes</taxon>
    </lineage>
</organism>
<gene>
    <name evidence="4" type="ORF">PVAP13_3KG039750</name>
</gene>
<dbReference type="Pfam" id="PF01344">
    <property type="entry name" value="Kelch_1"/>
    <property type="match status" value="1"/>
</dbReference>
<evidence type="ECO:0000256" key="1">
    <source>
        <dbReference type="SAM" id="MobiDB-lite"/>
    </source>
</evidence>